<protein>
    <submittedName>
        <fullName evidence="1">Uncharacterized protein LOC108950684</fullName>
    </submittedName>
</protein>
<accession>A0A6F9DIP5</accession>
<dbReference type="AlphaFoldDB" id="A0A6F9DIP5"/>
<sequence>MEQTCSYKDARTYLKIMKRCYSSKNVVRFMQRCRRNSKLLKQMQDKIHNTEDQGSPAKSPSFGQIKVDKFVWEKCRATQKGRTFTDSCWKDWIIQQLKNHNNVCTFAFRSHRVQTAQSRRKDTDTFSCSGYCVLTNCPVRFSVSISPDKKGKVIFDGNIRHKDEQIAASHVTEDFLNTLNKLTQDECLSGCNDKCPNLAVLKKIRKEANKIATLHDVV</sequence>
<organism evidence="1">
    <name type="scientific">Phallusia mammillata</name>
    <dbReference type="NCBI Taxonomy" id="59560"/>
    <lineage>
        <taxon>Eukaryota</taxon>
        <taxon>Metazoa</taxon>
        <taxon>Chordata</taxon>
        <taxon>Tunicata</taxon>
        <taxon>Ascidiacea</taxon>
        <taxon>Phlebobranchia</taxon>
        <taxon>Ascidiidae</taxon>
        <taxon>Phallusia</taxon>
    </lineage>
</organism>
<proteinExistence type="evidence at transcript level"/>
<reference evidence="1" key="1">
    <citation type="submission" date="2020-04" db="EMBL/GenBank/DDBJ databases">
        <authorList>
            <person name="Neveu A P."/>
        </authorList>
    </citation>
    <scope>NUCLEOTIDE SEQUENCE</scope>
    <source>
        <tissue evidence="1">Whole embryo</tissue>
    </source>
</reference>
<name>A0A6F9DIP5_9ASCI</name>
<dbReference type="EMBL" id="LR787465">
    <property type="protein sequence ID" value="CAB3263327.1"/>
    <property type="molecule type" value="mRNA"/>
</dbReference>
<gene>
    <name evidence="1" type="primary">LOC108950684-002</name>
</gene>
<evidence type="ECO:0000313" key="1">
    <source>
        <dbReference type="EMBL" id="CAB3263327.1"/>
    </source>
</evidence>